<keyword evidence="3" id="KW-1185">Reference proteome</keyword>
<evidence type="ECO:0000313" key="2">
    <source>
        <dbReference type="EMBL" id="KAH3687241.1"/>
    </source>
</evidence>
<evidence type="ECO:0008006" key="4">
    <source>
        <dbReference type="Google" id="ProtNLM"/>
    </source>
</evidence>
<organism evidence="2 3">
    <name type="scientific">Wickerhamomyces pijperi</name>
    <name type="common">Yeast</name>
    <name type="synonym">Pichia pijperi</name>
    <dbReference type="NCBI Taxonomy" id="599730"/>
    <lineage>
        <taxon>Eukaryota</taxon>
        <taxon>Fungi</taxon>
        <taxon>Dikarya</taxon>
        <taxon>Ascomycota</taxon>
        <taxon>Saccharomycotina</taxon>
        <taxon>Saccharomycetes</taxon>
        <taxon>Phaffomycetales</taxon>
        <taxon>Wickerhamomycetaceae</taxon>
        <taxon>Wickerhamomyces</taxon>
    </lineage>
</organism>
<dbReference type="Proteomes" id="UP000774326">
    <property type="component" value="Unassembled WGS sequence"/>
</dbReference>
<dbReference type="EMBL" id="JAEUBG010000904">
    <property type="protein sequence ID" value="KAH3687241.1"/>
    <property type="molecule type" value="Genomic_DNA"/>
</dbReference>
<gene>
    <name evidence="2" type="ORF">WICPIJ_001777</name>
</gene>
<feature type="chain" id="PRO_5040431362" description="Secreted protein" evidence="1">
    <location>
        <begin position="27"/>
        <end position="69"/>
    </location>
</feature>
<accession>A0A9P8TQ96</accession>
<sequence length="69" mass="7296">MLPLIEVVAAPLFSLAFLVLVESEAGEEIAAEAAFLLPESSPEAPDPRLLSPTNILLKLADLDNGILIL</sequence>
<evidence type="ECO:0000256" key="1">
    <source>
        <dbReference type="SAM" id="SignalP"/>
    </source>
</evidence>
<evidence type="ECO:0000313" key="3">
    <source>
        <dbReference type="Proteomes" id="UP000774326"/>
    </source>
</evidence>
<dbReference type="AlphaFoldDB" id="A0A9P8TQ96"/>
<proteinExistence type="predicted"/>
<reference evidence="2" key="1">
    <citation type="journal article" date="2021" name="Open Biol.">
        <title>Shared evolutionary footprints suggest mitochondrial oxidative damage underlies multiple complex I losses in fungi.</title>
        <authorList>
            <person name="Schikora-Tamarit M.A."/>
            <person name="Marcet-Houben M."/>
            <person name="Nosek J."/>
            <person name="Gabaldon T."/>
        </authorList>
    </citation>
    <scope>NUCLEOTIDE SEQUENCE</scope>
    <source>
        <strain evidence="2">CBS2887</strain>
    </source>
</reference>
<reference evidence="2" key="2">
    <citation type="submission" date="2021-01" db="EMBL/GenBank/DDBJ databases">
        <authorList>
            <person name="Schikora-Tamarit M.A."/>
        </authorList>
    </citation>
    <scope>NUCLEOTIDE SEQUENCE</scope>
    <source>
        <strain evidence="2">CBS2887</strain>
    </source>
</reference>
<comment type="caution">
    <text evidence="2">The sequence shown here is derived from an EMBL/GenBank/DDBJ whole genome shotgun (WGS) entry which is preliminary data.</text>
</comment>
<keyword evidence="1" id="KW-0732">Signal</keyword>
<feature type="signal peptide" evidence="1">
    <location>
        <begin position="1"/>
        <end position="26"/>
    </location>
</feature>
<protein>
    <recommendedName>
        <fullName evidence="4">Secreted protein</fullName>
    </recommendedName>
</protein>
<name>A0A9P8TQ96_WICPI</name>